<evidence type="ECO:0000256" key="4">
    <source>
        <dbReference type="ARBA" id="ARBA00022884"/>
    </source>
</evidence>
<dbReference type="InterPro" id="IPR001328">
    <property type="entry name" value="Pept_tRNA_hydro"/>
</dbReference>
<evidence type="ECO:0000256" key="5">
    <source>
        <dbReference type="ARBA" id="ARBA00038063"/>
    </source>
</evidence>
<feature type="site" description="Stabilizes the basic form of H active site to accept a proton" evidence="7">
    <location>
        <position position="91"/>
    </location>
</feature>
<dbReference type="GO" id="GO:0004045">
    <property type="term" value="F:peptidyl-tRNA hydrolase activity"/>
    <property type="evidence" value="ECO:0007669"/>
    <property type="project" value="UniProtKB-UniRule"/>
</dbReference>
<comment type="function">
    <text evidence="7">Catalyzes the release of premature peptidyl moieties from peptidyl-tRNA molecules trapped in stalled 50S ribosomal subunits, and thus maintains levels of free tRNAs and 50S ribosomes.</text>
</comment>
<dbReference type="HAMAP" id="MF_00083">
    <property type="entry name" value="Pept_tRNA_hydro_bact"/>
    <property type="match status" value="1"/>
</dbReference>
<dbReference type="PROSITE" id="PS01196">
    <property type="entry name" value="PEPT_TRNA_HYDROL_2"/>
    <property type="match status" value="1"/>
</dbReference>
<keyword evidence="2 7" id="KW-0820">tRNA-binding</keyword>
<comment type="function">
    <text evidence="7">Hydrolyzes ribosome-free peptidyl-tRNAs (with 1 or more amino acids incorporated), which drop off the ribosome during protein synthesis, or as a result of ribosome stalling.</text>
</comment>
<accession>A0A367VJY4</accession>
<comment type="subcellular location">
    <subcellularLocation>
        <location evidence="7">Cytoplasm</location>
    </subcellularLocation>
</comment>
<evidence type="ECO:0000256" key="9">
    <source>
        <dbReference type="RuleBase" id="RU004320"/>
    </source>
</evidence>
<dbReference type="Gene3D" id="3.40.50.1470">
    <property type="entry name" value="Peptidyl-tRNA hydrolase"/>
    <property type="match status" value="1"/>
</dbReference>
<dbReference type="RefSeq" id="WP_062956413.1">
    <property type="nucleotide sequence ID" value="NZ_JPWB01000001.1"/>
</dbReference>
<dbReference type="GO" id="GO:0072344">
    <property type="term" value="P:rescue of stalled ribosome"/>
    <property type="evidence" value="ECO:0007669"/>
    <property type="project" value="UniProtKB-UniRule"/>
</dbReference>
<sequence length="273" mass="28990">MFLVVGLGNPGSGYAANRHNIGFMAADELVRRYSFGPWRKKFQGQISEGELNGQKVLVLKPETFMNLSGQSVGEVLRFYKIPVENVIVLHDELDLPPGKLRVKRGGGHGGHNGLKSIDAHCGKEYRRIRLGIGHPGDKSRVHGHVLGDFSKAEQDGWLMTLLDAVAAEFGRLTKGDDGGFMSKVSAIVSPPKPKAPKKDKPAADNTKGAKGASGAKGDKGDKNSDATNQPQAGEGIDDISGAAKVRLERADTPVSNAASAMAEALAKAFGKKK</sequence>
<evidence type="ECO:0000256" key="3">
    <source>
        <dbReference type="ARBA" id="ARBA00022801"/>
    </source>
</evidence>
<dbReference type="PANTHER" id="PTHR17224">
    <property type="entry name" value="PEPTIDYL-TRNA HYDROLASE"/>
    <property type="match status" value="1"/>
</dbReference>
<keyword evidence="7" id="KW-0963">Cytoplasm</keyword>
<evidence type="ECO:0000313" key="11">
    <source>
        <dbReference type="EMBL" id="RCK25514.1"/>
    </source>
</evidence>
<dbReference type="InterPro" id="IPR018171">
    <property type="entry name" value="Pept_tRNA_hydro_CS"/>
</dbReference>
<feature type="binding site" evidence="7">
    <location>
        <position position="14"/>
    </location>
    <ligand>
        <name>tRNA</name>
        <dbReference type="ChEBI" id="CHEBI:17843"/>
    </ligand>
</feature>
<feature type="binding site" evidence="7">
    <location>
        <position position="112"/>
    </location>
    <ligand>
        <name>tRNA</name>
        <dbReference type="ChEBI" id="CHEBI:17843"/>
    </ligand>
</feature>
<comment type="caution">
    <text evidence="11">The sequence shown here is derived from an EMBL/GenBank/DDBJ whole genome shotgun (WGS) entry which is preliminary data.</text>
</comment>
<dbReference type="InterPro" id="IPR036416">
    <property type="entry name" value="Pept_tRNA_hydro_sf"/>
</dbReference>
<dbReference type="GO" id="GO:0005737">
    <property type="term" value="C:cytoplasm"/>
    <property type="evidence" value="ECO:0007669"/>
    <property type="project" value="UniProtKB-SubCell"/>
</dbReference>
<feature type="site" description="Discriminates between blocked and unblocked aminoacyl-tRNA" evidence="7">
    <location>
        <position position="9"/>
    </location>
</feature>
<dbReference type="PROSITE" id="PS01195">
    <property type="entry name" value="PEPT_TRNA_HYDROL_1"/>
    <property type="match status" value="1"/>
</dbReference>
<keyword evidence="4 7" id="KW-0694">RNA-binding</keyword>
<dbReference type="NCBIfam" id="TIGR00447">
    <property type="entry name" value="pth"/>
    <property type="match status" value="1"/>
</dbReference>
<dbReference type="GO" id="GO:0006515">
    <property type="term" value="P:protein quality control for misfolded or incompletely synthesized proteins"/>
    <property type="evidence" value="ECO:0007669"/>
    <property type="project" value="UniProtKB-UniRule"/>
</dbReference>
<feature type="binding site" evidence="7">
    <location>
        <position position="66"/>
    </location>
    <ligand>
        <name>tRNA</name>
        <dbReference type="ChEBI" id="CHEBI:17843"/>
    </ligand>
</feature>
<comment type="catalytic activity">
    <reaction evidence="7 8">
        <text>an N-acyl-L-alpha-aminoacyl-tRNA + H2O = an N-acyl-L-amino acid + a tRNA + H(+)</text>
        <dbReference type="Rhea" id="RHEA:54448"/>
        <dbReference type="Rhea" id="RHEA-COMP:10123"/>
        <dbReference type="Rhea" id="RHEA-COMP:13883"/>
        <dbReference type="ChEBI" id="CHEBI:15377"/>
        <dbReference type="ChEBI" id="CHEBI:15378"/>
        <dbReference type="ChEBI" id="CHEBI:59874"/>
        <dbReference type="ChEBI" id="CHEBI:78442"/>
        <dbReference type="ChEBI" id="CHEBI:138191"/>
        <dbReference type="EC" id="3.1.1.29"/>
    </reaction>
</comment>
<protein>
    <recommendedName>
        <fullName evidence="6 7">Peptidyl-tRNA hydrolase</fullName>
        <shortName evidence="7">Pth</shortName>
        <ecNumber evidence="1 7">3.1.1.29</ecNumber>
    </recommendedName>
</protein>
<dbReference type="EC" id="3.1.1.29" evidence="1 7"/>
<dbReference type="Proteomes" id="UP000253061">
    <property type="component" value="Unassembled WGS sequence"/>
</dbReference>
<feature type="active site" description="Proton acceptor" evidence="7">
    <location>
        <position position="19"/>
    </location>
</feature>
<proteinExistence type="inferred from homology"/>
<dbReference type="PANTHER" id="PTHR17224:SF1">
    <property type="entry name" value="PEPTIDYL-TRNA HYDROLASE"/>
    <property type="match status" value="1"/>
</dbReference>
<dbReference type="EMBL" id="JPWB01000001">
    <property type="protein sequence ID" value="RCK25514.1"/>
    <property type="molecule type" value="Genomic_DNA"/>
</dbReference>
<feature type="binding site" evidence="7">
    <location>
        <position position="64"/>
    </location>
    <ligand>
        <name>tRNA</name>
        <dbReference type="ChEBI" id="CHEBI:17843"/>
    </ligand>
</feature>
<dbReference type="AlphaFoldDB" id="A0A367VJY4"/>
<evidence type="ECO:0000256" key="1">
    <source>
        <dbReference type="ARBA" id="ARBA00013260"/>
    </source>
</evidence>
<organism evidence="11 12">
    <name type="scientific">Thalassospira profundimaris</name>
    <dbReference type="NCBI Taxonomy" id="502049"/>
    <lineage>
        <taxon>Bacteria</taxon>
        <taxon>Pseudomonadati</taxon>
        <taxon>Pseudomonadota</taxon>
        <taxon>Alphaproteobacteria</taxon>
        <taxon>Rhodospirillales</taxon>
        <taxon>Thalassospiraceae</taxon>
        <taxon>Thalassospira</taxon>
    </lineage>
</organism>
<dbReference type="Pfam" id="PF01195">
    <property type="entry name" value="Pept_tRNA_hydro"/>
    <property type="match status" value="1"/>
</dbReference>
<gene>
    <name evidence="7" type="primary">pth</name>
    <name evidence="11" type="ORF">TH6_02560</name>
</gene>
<comment type="similarity">
    <text evidence="5 7 9">Belongs to the PTH family.</text>
</comment>
<evidence type="ECO:0000313" key="12">
    <source>
        <dbReference type="Proteomes" id="UP000253061"/>
    </source>
</evidence>
<keyword evidence="3 7" id="KW-0378">Hydrolase</keyword>
<dbReference type="CDD" id="cd00462">
    <property type="entry name" value="PTH"/>
    <property type="match status" value="1"/>
</dbReference>
<evidence type="ECO:0000256" key="2">
    <source>
        <dbReference type="ARBA" id="ARBA00022555"/>
    </source>
</evidence>
<evidence type="ECO:0000256" key="8">
    <source>
        <dbReference type="RuleBase" id="RU000673"/>
    </source>
</evidence>
<comment type="subunit">
    <text evidence="7">Monomer.</text>
</comment>
<evidence type="ECO:0000256" key="7">
    <source>
        <dbReference type="HAMAP-Rule" id="MF_00083"/>
    </source>
</evidence>
<evidence type="ECO:0000256" key="6">
    <source>
        <dbReference type="ARBA" id="ARBA00050038"/>
    </source>
</evidence>
<dbReference type="SUPFAM" id="SSF53178">
    <property type="entry name" value="Peptidyl-tRNA hydrolase-like"/>
    <property type="match status" value="1"/>
</dbReference>
<feature type="region of interest" description="Disordered" evidence="10">
    <location>
        <begin position="183"/>
        <end position="240"/>
    </location>
</feature>
<reference evidence="11 12" key="1">
    <citation type="submission" date="2014-07" db="EMBL/GenBank/DDBJ databases">
        <title>Draft genome sequence of Thalassospira profundimaris R8-17.</title>
        <authorList>
            <person name="Lai Q."/>
            <person name="Shao Z."/>
        </authorList>
    </citation>
    <scope>NUCLEOTIDE SEQUENCE [LARGE SCALE GENOMIC DNA]</scope>
    <source>
        <strain evidence="11 12">R8-17</strain>
    </source>
</reference>
<evidence type="ECO:0000256" key="10">
    <source>
        <dbReference type="SAM" id="MobiDB-lite"/>
    </source>
</evidence>
<dbReference type="GO" id="GO:0000049">
    <property type="term" value="F:tRNA binding"/>
    <property type="evidence" value="ECO:0007669"/>
    <property type="project" value="UniProtKB-UniRule"/>
</dbReference>
<dbReference type="FunFam" id="3.40.50.1470:FF:000001">
    <property type="entry name" value="Peptidyl-tRNA hydrolase"/>
    <property type="match status" value="1"/>
</dbReference>
<name>A0A367VJY4_9PROT</name>